<protein>
    <submittedName>
        <fullName evidence="2">Uncharacterized protein</fullName>
    </submittedName>
</protein>
<feature type="transmembrane region" description="Helical" evidence="1">
    <location>
        <begin position="193"/>
        <end position="214"/>
    </location>
</feature>
<feature type="transmembrane region" description="Helical" evidence="1">
    <location>
        <begin position="52"/>
        <end position="79"/>
    </location>
</feature>
<feature type="transmembrane region" description="Helical" evidence="1">
    <location>
        <begin position="127"/>
        <end position="148"/>
    </location>
</feature>
<feature type="transmembrane region" description="Helical" evidence="1">
    <location>
        <begin position="155"/>
        <end position="173"/>
    </location>
</feature>
<feature type="transmembrane region" description="Helical" evidence="1">
    <location>
        <begin position="91"/>
        <end position="115"/>
    </location>
</feature>
<gene>
    <name evidence="2" type="ORF">HLI28_13650</name>
</gene>
<dbReference type="AlphaFoldDB" id="A0A849K994"/>
<keyword evidence="3" id="KW-1185">Reference proteome</keyword>
<reference evidence="2 3" key="1">
    <citation type="submission" date="2020-05" db="EMBL/GenBank/DDBJ databases">
        <title>Genome sequence of Isoptericola sp. JC619 isolated from Chilika lagoon, India.</title>
        <authorList>
            <person name="Kumar D."/>
            <person name="Appam K."/>
            <person name="Gandham S."/>
            <person name="Uppada J."/>
            <person name="Sasikala C."/>
            <person name="Venkata Ramana C."/>
        </authorList>
    </citation>
    <scope>NUCLEOTIDE SEQUENCE [LARGE SCALE GENOMIC DNA]</scope>
    <source>
        <strain evidence="2 3">JC619</strain>
    </source>
</reference>
<evidence type="ECO:0000313" key="3">
    <source>
        <dbReference type="Proteomes" id="UP000557204"/>
    </source>
</evidence>
<feature type="transmembrane region" description="Helical" evidence="1">
    <location>
        <begin position="221"/>
        <end position="241"/>
    </location>
</feature>
<comment type="caution">
    <text evidence="2">The sequence shown here is derived from an EMBL/GenBank/DDBJ whole genome shotgun (WGS) entry which is preliminary data.</text>
</comment>
<sequence>MTGSPSLRDLTPIQGFLLGVGAAVVSLLPWFVAGLQAPPMDGPPWLADARGALLPLNLMTFVRLVGIVVLPGAAIGLVLRRGASGSTGRAAWAAAAGLAVVFAGATVQSLTVILPRLRPDSPTALNTVLGAGAVGILLVLSVGVCRVLAFGPVPAATVAAAIGAVAAGFWLPTLLLPPGIMTEGPVPTELMRALFLTMTYTPAVLTGVALAWCGWTPLRRLAAWALAVLIVWTGPAVLPVLTHWGTPGGPSLVAFLPVVIDDLKVFLDRGLPYPVTALVVGVVGQLVVLLVRRRQRERQAAVGAVPTA</sequence>
<dbReference type="RefSeq" id="WP_171248109.1">
    <property type="nucleotide sequence ID" value="NZ_JABFAJ010000024.1"/>
</dbReference>
<feature type="transmembrane region" description="Helical" evidence="1">
    <location>
        <begin position="12"/>
        <end position="32"/>
    </location>
</feature>
<keyword evidence="1" id="KW-0472">Membrane</keyword>
<evidence type="ECO:0000256" key="1">
    <source>
        <dbReference type="SAM" id="Phobius"/>
    </source>
</evidence>
<keyword evidence="1" id="KW-1133">Transmembrane helix</keyword>
<feature type="transmembrane region" description="Helical" evidence="1">
    <location>
        <begin position="271"/>
        <end position="291"/>
    </location>
</feature>
<name>A0A849K994_9MICO</name>
<evidence type="ECO:0000313" key="2">
    <source>
        <dbReference type="EMBL" id="NNU28579.1"/>
    </source>
</evidence>
<organism evidence="2 3">
    <name type="scientific">Isoptericola sediminis</name>
    <dbReference type="NCBI Taxonomy" id="2733572"/>
    <lineage>
        <taxon>Bacteria</taxon>
        <taxon>Bacillati</taxon>
        <taxon>Actinomycetota</taxon>
        <taxon>Actinomycetes</taxon>
        <taxon>Micrococcales</taxon>
        <taxon>Promicromonosporaceae</taxon>
        <taxon>Isoptericola</taxon>
    </lineage>
</organism>
<dbReference type="EMBL" id="JABFAJ010000024">
    <property type="protein sequence ID" value="NNU28579.1"/>
    <property type="molecule type" value="Genomic_DNA"/>
</dbReference>
<accession>A0A849K994</accession>
<dbReference type="Proteomes" id="UP000557204">
    <property type="component" value="Unassembled WGS sequence"/>
</dbReference>
<proteinExistence type="predicted"/>
<keyword evidence="1" id="KW-0812">Transmembrane</keyword>